<feature type="compositionally biased region" description="Acidic residues" evidence="1">
    <location>
        <begin position="140"/>
        <end position="169"/>
    </location>
</feature>
<dbReference type="HOGENOM" id="CLU_1377961_0_0_1"/>
<feature type="compositionally biased region" description="Polar residues" evidence="1">
    <location>
        <begin position="186"/>
        <end position="198"/>
    </location>
</feature>
<dbReference type="AlphaFoldDB" id="A0A0D2FR89"/>
<accession>A0A0D2FR89</accession>
<organism evidence="2 3">
    <name type="scientific">Phialophora macrospora</name>
    <dbReference type="NCBI Taxonomy" id="1851006"/>
    <lineage>
        <taxon>Eukaryota</taxon>
        <taxon>Fungi</taxon>
        <taxon>Dikarya</taxon>
        <taxon>Ascomycota</taxon>
        <taxon>Pezizomycotina</taxon>
        <taxon>Eurotiomycetes</taxon>
        <taxon>Chaetothyriomycetidae</taxon>
        <taxon>Chaetothyriales</taxon>
        <taxon>Herpotrichiellaceae</taxon>
        <taxon>Phialophora</taxon>
    </lineage>
</organism>
<feature type="compositionally biased region" description="Low complexity" evidence="1">
    <location>
        <begin position="1"/>
        <end position="18"/>
    </location>
</feature>
<gene>
    <name evidence="2" type="ORF">PV04_10667</name>
</gene>
<sequence>MSMSPSWRRSASSPNSASELAGTPPHISRDTLGVASAPAPAPAGADDRIAELEDNVQAQDISEGEGSEYWTARESPTTEHQLSPTRSHASSTQQSNSTDSSDGGVPLSGAFDEHGQSQSQSQSPHLETCPPPILPHAEAPETDDVDSSEEEGEEGEGEGDEGEEEEQEEKETVSPHQATYADQLEGVNNSATTASNRS</sequence>
<feature type="compositionally biased region" description="Low complexity" evidence="1">
    <location>
        <begin position="90"/>
        <end position="104"/>
    </location>
</feature>
<dbReference type="Proteomes" id="UP000054266">
    <property type="component" value="Unassembled WGS sequence"/>
</dbReference>
<protein>
    <submittedName>
        <fullName evidence="2">Uncharacterized protein</fullName>
    </submittedName>
</protein>
<feature type="region of interest" description="Disordered" evidence="1">
    <location>
        <begin position="1"/>
        <end position="198"/>
    </location>
</feature>
<name>A0A0D2FR89_9EURO</name>
<dbReference type="EMBL" id="KN846963">
    <property type="protein sequence ID" value="KIW62494.1"/>
    <property type="molecule type" value="Genomic_DNA"/>
</dbReference>
<evidence type="ECO:0000313" key="2">
    <source>
        <dbReference type="EMBL" id="KIW62494.1"/>
    </source>
</evidence>
<evidence type="ECO:0000256" key="1">
    <source>
        <dbReference type="SAM" id="MobiDB-lite"/>
    </source>
</evidence>
<feature type="compositionally biased region" description="Low complexity" evidence="1">
    <location>
        <begin position="35"/>
        <end position="44"/>
    </location>
</feature>
<proteinExistence type="predicted"/>
<feature type="compositionally biased region" description="Polar residues" evidence="1">
    <location>
        <begin position="74"/>
        <end position="89"/>
    </location>
</feature>
<evidence type="ECO:0000313" key="3">
    <source>
        <dbReference type="Proteomes" id="UP000054266"/>
    </source>
</evidence>
<keyword evidence="3" id="KW-1185">Reference proteome</keyword>
<reference evidence="2 3" key="1">
    <citation type="submission" date="2015-01" db="EMBL/GenBank/DDBJ databases">
        <title>The Genome Sequence of Capronia semiimmersa CBS27337.</title>
        <authorList>
            <consortium name="The Broad Institute Genomics Platform"/>
            <person name="Cuomo C."/>
            <person name="de Hoog S."/>
            <person name="Gorbushina A."/>
            <person name="Stielow B."/>
            <person name="Teixiera M."/>
            <person name="Abouelleil A."/>
            <person name="Chapman S.B."/>
            <person name="Priest M."/>
            <person name="Young S.K."/>
            <person name="Wortman J."/>
            <person name="Nusbaum C."/>
            <person name="Birren B."/>
        </authorList>
    </citation>
    <scope>NUCLEOTIDE SEQUENCE [LARGE SCALE GENOMIC DNA]</scope>
    <source>
        <strain evidence="2 3">CBS 27337</strain>
    </source>
</reference>